<proteinExistence type="predicted"/>
<dbReference type="AlphaFoldDB" id="A0A3P6ADE2"/>
<accession>A0A3P6ADE2</accession>
<organism evidence="1">
    <name type="scientific">Brassica oleracea</name>
    <name type="common">Wild cabbage</name>
    <dbReference type="NCBI Taxonomy" id="3712"/>
    <lineage>
        <taxon>Eukaryota</taxon>
        <taxon>Viridiplantae</taxon>
        <taxon>Streptophyta</taxon>
        <taxon>Embryophyta</taxon>
        <taxon>Tracheophyta</taxon>
        <taxon>Spermatophyta</taxon>
        <taxon>Magnoliopsida</taxon>
        <taxon>eudicotyledons</taxon>
        <taxon>Gunneridae</taxon>
        <taxon>Pentapetalae</taxon>
        <taxon>rosids</taxon>
        <taxon>malvids</taxon>
        <taxon>Brassicales</taxon>
        <taxon>Brassicaceae</taxon>
        <taxon>Brassiceae</taxon>
        <taxon>Brassica</taxon>
    </lineage>
</organism>
<reference evidence="1" key="1">
    <citation type="submission" date="2018-11" db="EMBL/GenBank/DDBJ databases">
        <authorList>
            <consortium name="Genoscope - CEA"/>
            <person name="William W."/>
        </authorList>
    </citation>
    <scope>NUCLEOTIDE SEQUENCE</scope>
</reference>
<evidence type="ECO:0000313" key="1">
    <source>
        <dbReference type="EMBL" id="VDC87399.1"/>
    </source>
</evidence>
<protein>
    <submittedName>
        <fullName evidence="1">Uncharacterized protein</fullName>
    </submittedName>
</protein>
<dbReference type="EMBL" id="LR031872">
    <property type="protein sequence ID" value="VDC87399.1"/>
    <property type="molecule type" value="Genomic_DNA"/>
</dbReference>
<gene>
    <name evidence="1" type="ORF">BOLC3T13825H</name>
</gene>
<sequence length="116" mass="13331">MLCLQFEICNFGIYRSSLRKATLFLKGSGHRTEVWRLINRTGAPFSVRISTRRSRTRGHGVGFTAPASTRRSILCECTLEFRTKVEKSASGLGIKWVYGRIYLVSRPRRDRISKFT</sequence>
<name>A0A3P6ADE2_BRAOL</name>